<dbReference type="PANTHER" id="PTHR43788:SF8">
    <property type="entry name" value="DNA-BINDING PROTEIN SMUBP-2"/>
    <property type="match status" value="1"/>
</dbReference>
<dbReference type="PANTHER" id="PTHR43788">
    <property type="entry name" value="DNA2/NAM7 HELICASE FAMILY MEMBER"/>
    <property type="match status" value="1"/>
</dbReference>
<evidence type="ECO:0000259" key="6">
    <source>
        <dbReference type="Pfam" id="PF13086"/>
    </source>
</evidence>
<reference evidence="8 9" key="1">
    <citation type="journal article" date="2014" name="PLoS Genet.">
        <title>The Genome of Spironucleus salmonicida Highlights a Fish Pathogen Adapted to Fluctuating Environments.</title>
        <authorList>
            <person name="Xu F."/>
            <person name="Jerlstrom-Hultqvist J."/>
            <person name="Einarsson E."/>
            <person name="Astvaldsson A."/>
            <person name="Svard S.G."/>
            <person name="Andersson J.O."/>
        </authorList>
    </citation>
    <scope>NUCLEOTIDE SEQUENCE</scope>
    <source>
        <strain evidence="9">ATCC 50377</strain>
    </source>
</reference>
<evidence type="ECO:0000256" key="5">
    <source>
        <dbReference type="ARBA" id="ARBA00022840"/>
    </source>
</evidence>
<evidence type="ECO:0000313" key="10">
    <source>
        <dbReference type="Proteomes" id="UP000018208"/>
    </source>
</evidence>
<protein>
    <submittedName>
        <fullName evidence="8">DNA helicase</fullName>
    </submittedName>
</protein>
<gene>
    <name evidence="8" type="ORF">SS50377_13223</name>
    <name evidence="9" type="ORF">SS50377_25955</name>
</gene>
<dbReference type="Gene3D" id="3.40.50.300">
    <property type="entry name" value="P-loop containing nucleotide triphosphate hydrolases"/>
    <property type="match status" value="2"/>
</dbReference>
<dbReference type="VEuPathDB" id="GiardiaDB:SS50377_25955"/>
<dbReference type="Proteomes" id="UP000018208">
    <property type="component" value="Unassembled WGS sequence"/>
</dbReference>
<dbReference type="InterPro" id="IPR027417">
    <property type="entry name" value="P-loop_NTPase"/>
</dbReference>
<dbReference type="InterPro" id="IPR041677">
    <property type="entry name" value="DNA2/NAM7_AAA_11"/>
</dbReference>
<dbReference type="InterPro" id="IPR050534">
    <property type="entry name" value="Coronavir_polyprotein_1ab"/>
</dbReference>
<dbReference type="AlphaFoldDB" id="V6LSU3"/>
<sequence>MPSHAFYEDNYQGIRLERIAQIRQIQLPDGFEFNEKRYPFLKLHPTKSLQYLVKTGKALINLEIQQIQYEERMHQYSIIFELLYPSNFRQKQLVYIFSQQLQFLDCATILSVNNKQIKILVNNKNLSLDDQPNSSQYIITDGYSDISAERNTESINALKNRPLHIAIFSSKPQFQKIQFKQLNFPTLNLSQTLAASKLAQIKKGQLLIIQEPPGTGKTYTLAEGIRMYQKLNPKNYILIAASSNIAVDNLILKTKGLRLGSLSRISPDMQQFTLEQIIIQSKYNELQEELLLVQNCELLLKDALKINIRSQIDIAKINLNEANRSLRIAINKFSEQVYAEQKIIACTLSFATTLKQEFDLAVVDEAGQTLNVDLAAAILKCSGGLVLCGDPRQLDATIINPAAKLIQNFSVSTIERLTQNEQKDFDFDFLDISYRFGPQICNFPSISFYDGKLTSHCNIKVKNPIVSSKNIVFIDTKNCNINEIKKQEYINNYGEVQLVMHLINLLSKNTKLENIGIIAPYSAQVNLLSKNFQNSEVEIHTVDSFQGREKDIIILSMTRSNKHKQAGFVDNQKRINVSITRAKQQLFIIGDSETLQDEKILSQWMIWLQSNCDIINAKNFHFKTQ</sequence>
<dbReference type="EMBL" id="KI546065">
    <property type="protein sequence ID" value="EST46761.1"/>
    <property type="molecule type" value="Genomic_DNA"/>
</dbReference>
<organism evidence="8">
    <name type="scientific">Spironucleus salmonicida</name>
    <dbReference type="NCBI Taxonomy" id="348837"/>
    <lineage>
        <taxon>Eukaryota</taxon>
        <taxon>Metamonada</taxon>
        <taxon>Diplomonadida</taxon>
        <taxon>Hexamitidae</taxon>
        <taxon>Hexamitinae</taxon>
        <taxon>Spironucleus</taxon>
    </lineage>
</organism>
<dbReference type="Pfam" id="PF13087">
    <property type="entry name" value="AAA_12"/>
    <property type="match status" value="1"/>
</dbReference>
<dbReference type="Pfam" id="PF13086">
    <property type="entry name" value="AAA_11"/>
    <property type="match status" value="1"/>
</dbReference>
<evidence type="ECO:0000313" key="9">
    <source>
        <dbReference type="EMBL" id="KAH0571760.1"/>
    </source>
</evidence>
<dbReference type="EMBL" id="AUWU02000006">
    <property type="protein sequence ID" value="KAH0571760.1"/>
    <property type="molecule type" value="Genomic_DNA"/>
</dbReference>
<evidence type="ECO:0000259" key="7">
    <source>
        <dbReference type="Pfam" id="PF13087"/>
    </source>
</evidence>
<comment type="similarity">
    <text evidence="1">Belongs to the DNA2/NAM7 helicase family.</text>
</comment>
<evidence type="ECO:0000256" key="1">
    <source>
        <dbReference type="ARBA" id="ARBA00007913"/>
    </source>
</evidence>
<evidence type="ECO:0000313" key="8">
    <source>
        <dbReference type="EMBL" id="EST46761.1"/>
    </source>
</evidence>
<dbReference type="GO" id="GO:0043139">
    <property type="term" value="F:5'-3' DNA helicase activity"/>
    <property type="evidence" value="ECO:0007669"/>
    <property type="project" value="TreeGrafter"/>
</dbReference>
<keyword evidence="10" id="KW-1185">Reference proteome</keyword>
<dbReference type="SUPFAM" id="SSF52540">
    <property type="entry name" value="P-loop containing nucleoside triphosphate hydrolases"/>
    <property type="match status" value="1"/>
</dbReference>
<keyword evidence="3" id="KW-0378">Hydrolase</keyword>
<dbReference type="InterPro" id="IPR047187">
    <property type="entry name" value="SF1_C_Upf1"/>
</dbReference>
<dbReference type="GO" id="GO:0016787">
    <property type="term" value="F:hydrolase activity"/>
    <property type="evidence" value="ECO:0007669"/>
    <property type="project" value="UniProtKB-KW"/>
</dbReference>
<evidence type="ECO:0000256" key="4">
    <source>
        <dbReference type="ARBA" id="ARBA00022806"/>
    </source>
</evidence>
<evidence type="ECO:0000256" key="3">
    <source>
        <dbReference type="ARBA" id="ARBA00022801"/>
    </source>
</evidence>
<name>V6LSU3_9EUKA</name>
<dbReference type="InterPro" id="IPR041679">
    <property type="entry name" value="DNA2/NAM7-like_C"/>
</dbReference>
<dbReference type="OrthoDB" id="6513042at2759"/>
<proteinExistence type="inferred from homology"/>
<evidence type="ECO:0000256" key="2">
    <source>
        <dbReference type="ARBA" id="ARBA00022741"/>
    </source>
</evidence>
<keyword evidence="2" id="KW-0547">Nucleotide-binding</keyword>
<dbReference type="CDD" id="cd18808">
    <property type="entry name" value="SF1_C_Upf1"/>
    <property type="match status" value="1"/>
</dbReference>
<dbReference type="GO" id="GO:0005524">
    <property type="term" value="F:ATP binding"/>
    <property type="evidence" value="ECO:0007669"/>
    <property type="project" value="UniProtKB-KW"/>
</dbReference>
<accession>V6LSU3</accession>
<keyword evidence="5" id="KW-0067">ATP-binding</keyword>
<dbReference type="Gene3D" id="2.40.30.270">
    <property type="match status" value="1"/>
</dbReference>
<dbReference type="FunFam" id="3.40.50.300:FF:000326">
    <property type="entry name" value="P-loop containing nucleoside triphosphate hydrolase"/>
    <property type="match status" value="1"/>
</dbReference>
<feature type="domain" description="DNA2/NAM7 helicase helicase" evidence="6">
    <location>
        <begin position="187"/>
        <end position="400"/>
    </location>
</feature>
<dbReference type="GO" id="GO:0005694">
    <property type="term" value="C:chromosome"/>
    <property type="evidence" value="ECO:0007669"/>
    <property type="project" value="UniProtKB-ARBA"/>
</dbReference>
<keyword evidence="4 8" id="KW-0347">Helicase</keyword>
<feature type="domain" description="DNA2/NAM7 helicase-like C-terminal" evidence="7">
    <location>
        <begin position="410"/>
        <end position="592"/>
    </location>
</feature>
<reference evidence="9" key="2">
    <citation type="submission" date="2020-12" db="EMBL/GenBank/DDBJ databases">
        <title>New Spironucleus salmonicida genome in near-complete chromosomes.</title>
        <authorList>
            <person name="Xu F."/>
            <person name="Kurt Z."/>
            <person name="Jimenez-Gonzalez A."/>
            <person name="Astvaldsson A."/>
            <person name="Andersson J.O."/>
            <person name="Svard S.G."/>
        </authorList>
    </citation>
    <scope>NUCLEOTIDE SEQUENCE</scope>
    <source>
        <strain evidence="9">ATCC 50377</strain>
    </source>
</reference>